<sequence>MPLRRRLVSTALAAVVVASLTACGTPPWMTGRTPSATPSATSTAVAIPTPTPVPTIETIQNDLAAGSTKRNLGAGNINITVDYFSTLMMNEWTAGANKPISFSLTAALATDDDGQDIFLSRVSVTTSVQGKGGVSLPAPGALSDQASVAPGYLVKSPYSYSQTFVLPAVDAAATEVTLSFTYELLLQTTPTSSEYAKQTATDTLTIAIAP</sequence>
<reference evidence="2 3" key="1">
    <citation type="submission" date="2017-02" db="EMBL/GenBank/DDBJ databases">
        <authorList>
            <person name="Peterson S.W."/>
        </authorList>
    </citation>
    <scope>NUCLEOTIDE SEQUENCE [LARGE SCALE GENOMIC DNA]</scope>
    <source>
        <strain evidence="2 3">VKM Ac-2059</strain>
    </source>
</reference>
<dbReference type="AlphaFoldDB" id="A0A1T5K927"/>
<keyword evidence="1" id="KW-0732">Signal</keyword>
<name>A0A1T5K927_9MICO</name>
<keyword evidence="3" id="KW-1185">Reference proteome</keyword>
<evidence type="ECO:0000313" key="2">
    <source>
        <dbReference type="EMBL" id="SKC60272.1"/>
    </source>
</evidence>
<feature type="chain" id="PRO_5013227979" description="Alternate signal-mediated exported protein, RER_14450 family" evidence="1">
    <location>
        <begin position="25"/>
        <end position="210"/>
    </location>
</feature>
<dbReference type="PROSITE" id="PS51257">
    <property type="entry name" value="PROKAR_LIPOPROTEIN"/>
    <property type="match status" value="1"/>
</dbReference>
<proteinExistence type="predicted"/>
<dbReference type="RefSeq" id="WP_079728109.1">
    <property type="nucleotide sequence ID" value="NZ_FUZP01000002.1"/>
</dbReference>
<evidence type="ECO:0008006" key="4">
    <source>
        <dbReference type="Google" id="ProtNLM"/>
    </source>
</evidence>
<dbReference type="STRING" id="123320.SAMN06309945_2033"/>
<dbReference type="OrthoDB" id="5005342at2"/>
<dbReference type="EMBL" id="FUZP01000002">
    <property type="protein sequence ID" value="SKC60272.1"/>
    <property type="molecule type" value="Genomic_DNA"/>
</dbReference>
<gene>
    <name evidence="2" type="ORF">SAMN06309945_2033</name>
</gene>
<feature type="signal peptide" evidence="1">
    <location>
        <begin position="1"/>
        <end position="24"/>
    </location>
</feature>
<protein>
    <recommendedName>
        <fullName evidence="4">Alternate signal-mediated exported protein, RER_14450 family</fullName>
    </recommendedName>
</protein>
<dbReference type="Proteomes" id="UP000190857">
    <property type="component" value="Unassembled WGS sequence"/>
</dbReference>
<organism evidence="2 3">
    <name type="scientific">Okibacterium fritillariae</name>
    <dbReference type="NCBI Taxonomy" id="123320"/>
    <lineage>
        <taxon>Bacteria</taxon>
        <taxon>Bacillati</taxon>
        <taxon>Actinomycetota</taxon>
        <taxon>Actinomycetes</taxon>
        <taxon>Micrococcales</taxon>
        <taxon>Microbacteriaceae</taxon>
        <taxon>Okibacterium</taxon>
    </lineage>
</organism>
<accession>A0A1T5K927</accession>
<evidence type="ECO:0000256" key="1">
    <source>
        <dbReference type="SAM" id="SignalP"/>
    </source>
</evidence>
<evidence type="ECO:0000313" key="3">
    <source>
        <dbReference type="Proteomes" id="UP000190857"/>
    </source>
</evidence>